<dbReference type="AlphaFoldDB" id="A0LZ54"/>
<evidence type="ECO:0000313" key="2">
    <source>
        <dbReference type="Proteomes" id="UP000000755"/>
    </source>
</evidence>
<sequence>MARNWPDFFLFYFKTLPNEPDLNPPLSVENFSPVVPVFFPSPAERLFSLKKIKLKIRKKGLAVYFVFLLSL</sequence>
<protein>
    <submittedName>
        <fullName evidence="1">Uncharacterized protein</fullName>
    </submittedName>
</protein>
<reference evidence="1 2" key="1">
    <citation type="journal article" date="2006" name="Environ. Microbiol.">
        <title>Whole genome analysis of the marine Bacteroidetes'Gramella forsetii' reveals adaptations to degradation of polymeric organic matter.</title>
        <authorList>
            <person name="Bauer M."/>
            <person name="Kube M."/>
            <person name="Teeling H."/>
            <person name="Richter M."/>
            <person name="Lombardot T."/>
            <person name="Allers E."/>
            <person name="Wuerdemann C.A."/>
            <person name="Quast C."/>
            <person name="Kuhl H."/>
            <person name="Knaust F."/>
            <person name="Woebken D."/>
            <person name="Bischof K."/>
            <person name="Mussmann M."/>
            <person name="Choudhuri J.V."/>
            <person name="Meyer F."/>
            <person name="Reinhardt R."/>
            <person name="Amann R.I."/>
            <person name="Gloeckner F.O."/>
        </authorList>
    </citation>
    <scope>NUCLEOTIDE SEQUENCE [LARGE SCALE GENOMIC DNA]</scope>
    <source>
        <strain evidence="2">DSM 17595 / CGMCC 1.15422 / KT0803</strain>
    </source>
</reference>
<organism evidence="1 2">
    <name type="scientific">Christiangramia forsetii (strain DSM 17595 / CGMCC 1.15422 / KT0803)</name>
    <name type="common">Gramella forsetii</name>
    <dbReference type="NCBI Taxonomy" id="411154"/>
    <lineage>
        <taxon>Bacteria</taxon>
        <taxon>Pseudomonadati</taxon>
        <taxon>Bacteroidota</taxon>
        <taxon>Flavobacteriia</taxon>
        <taxon>Flavobacteriales</taxon>
        <taxon>Flavobacteriaceae</taxon>
        <taxon>Christiangramia</taxon>
    </lineage>
</organism>
<dbReference type="KEGG" id="gfo:GFO_0672"/>
<dbReference type="EMBL" id="CU207366">
    <property type="protein sequence ID" value="CAL65649.1"/>
    <property type="molecule type" value="Genomic_DNA"/>
</dbReference>
<dbReference type="Proteomes" id="UP000000755">
    <property type="component" value="Chromosome"/>
</dbReference>
<evidence type="ECO:0000313" key="1">
    <source>
        <dbReference type="EMBL" id="CAL65649.1"/>
    </source>
</evidence>
<name>A0LZ54_CHRFK</name>
<dbReference type="HOGENOM" id="CLU_2734361_0_0_10"/>
<proteinExistence type="predicted"/>
<gene>
    <name evidence="1" type="ordered locus">GFO_0672</name>
</gene>
<accession>A0LZ54</accession>